<dbReference type="CDD" id="cd14095">
    <property type="entry name" value="STKc_DCKL"/>
    <property type="match status" value="1"/>
</dbReference>
<dbReference type="Pfam" id="PF00069">
    <property type="entry name" value="Pkinase"/>
    <property type="match status" value="1"/>
</dbReference>
<dbReference type="CDD" id="cd16109">
    <property type="entry name" value="DCX1"/>
    <property type="match status" value="1"/>
</dbReference>
<feature type="compositionally biased region" description="Polar residues" evidence="20">
    <location>
        <begin position="313"/>
        <end position="326"/>
    </location>
</feature>
<dbReference type="PROSITE" id="PS50309">
    <property type="entry name" value="DC"/>
    <property type="match status" value="2"/>
</dbReference>
<dbReference type="Proteomes" id="UP001108240">
    <property type="component" value="Unplaced"/>
</dbReference>
<dbReference type="PROSITE" id="PS00107">
    <property type="entry name" value="PROTEIN_KINASE_ATP"/>
    <property type="match status" value="1"/>
</dbReference>
<protein>
    <recommendedName>
        <fullName evidence="15">Serine/threonine-protein kinase DCLK2</fullName>
        <ecNumber evidence="3">2.7.11.1</ecNumber>
    </recommendedName>
    <alternativeName>
        <fullName evidence="18">CaMK-like CREB regulatory kinase 2</fullName>
    </alternativeName>
    <alternativeName>
        <fullName evidence="16">Doublecortin-like and CAM kinase-like 2</fullName>
    </alternativeName>
    <alternativeName>
        <fullName evidence="17">Doublecortin-like kinase 2</fullName>
    </alternativeName>
</protein>
<dbReference type="FunFam" id="3.10.20.230:FF:000001">
    <property type="entry name" value="serine/threonine-protein kinase DCLK1 isoform X1"/>
    <property type="match status" value="1"/>
</dbReference>
<evidence type="ECO:0000259" key="21">
    <source>
        <dbReference type="PROSITE" id="PS50011"/>
    </source>
</evidence>
<dbReference type="InterPro" id="IPR008271">
    <property type="entry name" value="Ser/Thr_kinase_AS"/>
</dbReference>
<feature type="domain" description="Protein kinase" evidence="21">
    <location>
        <begin position="392"/>
        <end position="649"/>
    </location>
</feature>
<evidence type="ECO:0000256" key="11">
    <source>
        <dbReference type="ARBA" id="ARBA00022840"/>
    </source>
</evidence>
<feature type="compositionally biased region" description="Gly residues" evidence="20">
    <location>
        <begin position="164"/>
        <end position="179"/>
    </location>
</feature>
<organism evidence="23 24">
    <name type="scientific">Cyprinus carpio carpio</name>
    <dbReference type="NCBI Taxonomy" id="630221"/>
    <lineage>
        <taxon>Eukaryota</taxon>
        <taxon>Metazoa</taxon>
        <taxon>Chordata</taxon>
        <taxon>Craniata</taxon>
        <taxon>Vertebrata</taxon>
        <taxon>Euteleostomi</taxon>
        <taxon>Actinopterygii</taxon>
        <taxon>Neopterygii</taxon>
        <taxon>Teleostei</taxon>
        <taxon>Ostariophysi</taxon>
        <taxon>Cypriniformes</taxon>
        <taxon>Cyprinidae</taxon>
        <taxon>Cyprininae</taxon>
        <taxon>Cyprinus</taxon>
    </lineage>
</organism>
<reference evidence="23" key="2">
    <citation type="submission" date="2025-09" db="UniProtKB">
        <authorList>
            <consortium name="Ensembl"/>
        </authorList>
    </citation>
    <scope>IDENTIFICATION</scope>
</reference>
<evidence type="ECO:0000256" key="1">
    <source>
        <dbReference type="ARBA" id="ARBA00004245"/>
    </source>
</evidence>
<evidence type="ECO:0000313" key="24">
    <source>
        <dbReference type="Proteomes" id="UP001108240"/>
    </source>
</evidence>
<keyword evidence="12" id="KW-0206">Cytoskeleton</keyword>
<evidence type="ECO:0000256" key="2">
    <source>
        <dbReference type="ARBA" id="ARBA00005354"/>
    </source>
</evidence>
<comment type="subcellular location">
    <subcellularLocation>
        <location evidence="1">Cytoplasm</location>
        <location evidence="1">Cytoskeleton</location>
    </subcellularLocation>
</comment>
<dbReference type="Pfam" id="PF03607">
    <property type="entry name" value="DCX"/>
    <property type="match status" value="2"/>
</dbReference>
<sequence>MSLSRSIELEHFDERDKARRSKRAAAGGSGSRASSLVPSPAHSANCSIYRTRTLQALSSEKRAKKVRFYRNGDRYFKGLVYAVSGDRFRSLDALLAELTRALADNLHLPQGVRNIYSADGARKITSLEDLEEGESYVCASNEPYRKVDYTKNINPNWGSRLAGAGAGPGVGVGPGGGAERPGPQRTAGESREAKDFIKPKLVTVIRSGVKPRKAVRILLNKKTAHSFEQVLADITEAIKLDSGVVKRLYTLDGKQLTSLQDFFGDDDVFIACGLEKFRYAQDDAAIGHAGKGAAAAFVNECKKSRPSVPPKMTKNSGVPRSKSPVSANEAPRSDSPPMRSSQSPCSPAAQCSRKTSVHEASPSPTRDLNDEEVLSPEVNGNEVQSSVITEKYKVGKVIGDGNFAVVRECVQRSTGQEYALKIIDKAKCSGKEHLIANEVGILRKVHHPSIIMLIEELDTPTELYLVMELVKGGDLFDAITSSTKYTERDASAMLFNLTGALRYLHRMNIVHRDIKPENLLVCEYPDGTKSLKLGDFGLATVVEGPLYTVCGTPTYVAPEIIAESGYGLKVDIWAAGVITYILLCGFPPFRSEKNLQEELFEQILLGRLEFPSPYWDNISLSAKDLIGKMLQVNVGARYTADEVLEHPWVLDDAVMDTNMACEMEDVESENTHNSTAAEAEVDHLHGNNLIHNSFFF</sequence>
<evidence type="ECO:0000256" key="20">
    <source>
        <dbReference type="SAM" id="MobiDB-lite"/>
    </source>
</evidence>
<dbReference type="InterPro" id="IPR011009">
    <property type="entry name" value="Kinase-like_dom_sf"/>
</dbReference>
<dbReference type="SMART" id="SM00220">
    <property type="entry name" value="S_TKc"/>
    <property type="match status" value="1"/>
</dbReference>
<feature type="domain" description="Doublecortin" evidence="22">
    <location>
        <begin position="64"/>
        <end position="150"/>
    </location>
</feature>
<dbReference type="PROSITE" id="PS00108">
    <property type="entry name" value="PROTEIN_KINASE_ST"/>
    <property type="match status" value="1"/>
</dbReference>
<evidence type="ECO:0000256" key="14">
    <source>
        <dbReference type="ARBA" id="ARBA00048679"/>
    </source>
</evidence>
<evidence type="ECO:0000256" key="16">
    <source>
        <dbReference type="ARBA" id="ARBA00079695"/>
    </source>
</evidence>
<dbReference type="FunFam" id="3.10.20.230:FF:000002">
    <property type="entry name" value="serine/threonine-protein kinase DCLK2 isoform X1"/>
    <property type="match status" value="1"/>
</dbReference>
<name>A0A9J8BYM9_CYPCA</name>
<feature type="binding site" evidence="19">
    <location>
        <position position="421"/>
    </location>
    <ligand>
        <name>ATP</name>
        <dbReference type="ChEBI" id="CHEBI:30616"/>
    </ligand>
</feature>
<dbReference type="Ensembl" id="ENSCCRT00000116282.1">
    <property type="protein sequence ID" value="ENSCCRP00000162562.1"/>
    <property type="gene ID" value="ENSCCRG00000059329.1"/>
</dbReference>
<evidence type="ECO:0000256" key="6">
    <source>
        <dbReference type="ARBA" id="ARBA00022553"/>
    </source>
</evidence>
<evidence type="ECO:0000256" key="17">
    <source>
        <dbReference type="ARBA" id="ARBA00079902"/>
    </source>
</evidence>
<dbReference type="CDD" id="cd17069">
    <property type="entry name" value="DCX2"/>
    <property type="match status" value="1"/>
</dbReference>
<keyword evidence="11 19" id="KW-0067">ATP-binding</keyword>
<comment type="catalytic activity">
    <reaction evidence="14">
        <text>L-seryl-[protein] + ATP = O-phospho-L-seryl-[protein] + ADP + H(+)</text>
        <dbReference type="Rhea" id="RHEA:17989"/>
        <dbReference type="Rhea" id="RHEA-COMP:9863"/>
        <dbReference type="Rhea" id="RHEA-COMP:11604"/>
        <dbReference type="ChEBI" id="CHEBI:15378"/>
        <dbReference type="ChEBI" id="CHEBI:29999"/>
        <dbReference type="ChEBI" id="CHEBI:30616"/>
        <dbReference type="ChEBI" id="CHEBI:83421"/>
        <dbReference type="ChEBI" id="CHEBI:456216"/>
        <dbReference type="EC" id="2.7.11.1"/>
    </reaction>
</comment>
<reference evidence="23" key="1">
    <citation type="submission" date="2025-08" db="UniProtKB">
        <authorList>
            <consortium name="Ensembl"/>
        </authorList>
    </citation>
    <scope>IDENTIFICATION</scope>
</reference>
<comment type="similarity">
    <text evidence="2">Belongs to the protein kinase superfamily. CAMK Ser/Thr protein kinase family. CaMK subfamily.</text>
</comment>
<evidence type="ECO:0000256" key="5">
    <source>
        <dbReference type="ARBA" id="ARBA00022527"/>
    </source>
</evidence>
<evidence type="ECO:0000256" key="9">
    <source>
        <dbReference type="ARBA" id="ARBA00022741"/>
    </source>
</evidence>
<evidence type="ECO:0000313" key="23">
    <source>
        <dbReference type="Ensembl" id="ENSCCRP00000162562.1"/>
    </source>
</evidence>
<keyword evidence="10" id="KW-0418">Kinase</keyword>
<evidence type="ECO:0000256" key="10">
    <source>
        <dbReference type="ARBA" id="ARBA00022777"/>
    </source>
</evidence>
<evidence type="ECO:0000259" key="22">
    <source>
        <dbReference type="PROSITE" id="PS50309"/>
    </source>
</evidence>
<dbReference type="GO" id="GO:0005856">
    <property type="term" value="C:cytoskeleton"/>
    <property type="evidence" value="ECO:0007669"/>
    <property type="project" value="UniProtKB-SubCell"/>
</dbReference>
<dbReference type="SMART" id="SM00537">
    <property type="entry name" value="DCX"/>
    <property type="match status" value="2"/>
</dbReference>
<dbReference type="Gene3D" id="3.10.20.230">
    <property type="entry name" value="Doublecortin domain"/>
    <property type="match status" value="2"/>
</dbReference>
<dbReference type="EC" id="2.7.11.1" evidence="3"/>
<evidence type="ECO:0000256" key="15">
    <source>
        <dbReference type="ARBA" id="ARBA00070436"/>
    </source>
</evidence>
<dbReference type="GO" id="GO:0005524">
    <property type="term" value="F:ATP binding"/>
    <property type="evidence" value="ECO:0007669"/>
    <property type="project" value="UniProtKB-UniRule"/>
</dbReference>
<dbReference type="PANTHER" id="PTHR24347">
    <property type="entry name" value="SERINE/THREONINE-PROTEIN KINASE"/>
    <property type="match status" value="1"/>
</dbReference>
<evidence type="ECO:0000256" key="7">
    <source>
        <dbReference type="ARBA" id="ARBA00022679"/>
    </source>
</evidence>
<keyword evidence="4" id="KW-0963">Cytoplasm</keyword>
<dbReference type="PROSITE" id="PS50011">
    <property type="entry name" value="PROTEIN_KINASE_DOM"/>
    <property type="match status" value="1"/>
</dbReference>
<feature type="region of interest" description="Disordered" evidence="20">
    <location>
        <begin position="13"/>
        <end position="42"/>
    </location>
</feature>
<dbReference type="GO" id="GO:0004674">
    <property type="term" value="F:protein serine/threonine kinase activity"/>
    <property type="evidence" value="ECO:0007669"/>
    <property type="project" value="UniProtKB-KW"/>
</dbReference>
<evidence type="ECO:0000256" key="18">
    <source>
        <dbReference type="ARBA" id="ARBA00080759"/>
    </source>
</evidence>
<dbReference type="InterPro" id="IPR036572">
    <property type="entry name" value="Doublecortin_dom_sf"/>
</dbReference>
<keyword evidence="6" id="KW-0597">Phosphoprotein</keyword>
<dbReference type="GO" id="GO:0035556">
    <property type="term" value="P:intracellular signal transduction"/>
    <property type="evidence" value="ECO:0007669"/>
    <property type="project" value="InterPro"/>
</dbReference>
<dbReference type="FunFam" id="3.30.200.20:FF:000057">
    <property type="entry name" value="Serine/threonine-protein kinase DCLK1 isoform 2"/>
    <property type="match status" value="1"/>
</dbReference>
<dbReference type="Gene3D" id="3.30.200.20">
    <property type="entry name" value="Phosphorylase Kinase, domain 1"/>
    <property type="match status" value="1"/>
</dbReference>
<proteinExistence type="inferred from homology"/>
<evidence type="ECO:0000256" key="4">
    <source>
        <dbReference type="ARBA" id="ARBA00022490"/>
    </source>
</evidence>
<dbReference type="SUPFAM" id="SSF89837">
    <property type="entry name" value="Doublecortin (DC)"/>
    <property type="match status" value="2"/>
</dbReference>
<accession>A0A9J8BYM9</accession>
<dbReference type="InterPro" id="IPR017441">
    <property type="entry name" value="Protein_kinase_ATP_BS"/>
</dbReference>
<dbReference type="FunFam" id="1.10.510.10:FF:000066">
    <property type="entry name" value="Serine/threonine-protein kinase DCLK1 isoform 2"/>
    <property type="match status" value="1"/>
</dbReference>
<feature type="region of interest" description="Disordered" evidence="20">
    <location>
        <begin position="164"/>
        <end position="192"/>
    </location>
</feature>
<keyword evidence="8" id="KW-0677">Repeat</keyword>
<evidence type="ECO:0000256" key="19">
    <source>
        <dbReference type="PROSITE-ProRule" id="PRU10141"/>
    </source>
</evidence>
<keyword evidence="5" id="KW-0723">Serine/threonine-protein kinase</keyword>
<dbReference type="GO" id="GO:0007417">
    <property type="term" value="P:central nervous system development"/>
    <property type="evidence" value="ECO:0007669"/>
    <property type="project" value="UniProtKB-ARBA"/>
</dbReference>
<evidence type="ECO:0000256" key="13">
    <source>
        <dbReference type="ARBA" id="ARBA00047899"/>
    </source>
</evidence>
<dbReference type="AlphaFoldDB" id="A0A9J8BYM9"/>
<dbReference type="SUPFAM" id="SSF56112">
    <property type="entry name" value="Protein kinase-like (PK-like)"/>
    <property type="match status" value="1"/>
</dbReference>
<keyword evidence="9 19" id="KW-0547">Nucleotide-binding</keyword>
<dbReference type="Gene3D" id="1.10.510.10">
    <property type="entry name" value="Transferase(Phosphotransferase) domain 1"/>
    <property type="match status" value="1"/>
</dbReference>
<keyword evidence="7" id="KW-0808">Transferase</keyword>
<dbReference type="GeneTree" id="ENSGT00940000154895"/>
<evidence type="ECO:0000256" key="12">
    <source>
        <dbReference type="ARBA" id="ARBA00023212"/>
    </source>
</evidence>
<evidence type="ECO:0000256" key="8">
    <source>
        <dbReference type="ARBA" id="ARBA00022737"/>
    </source>
</evidence>
<feature type="domain" description="Doublecortin" evidence="22">
    <location>
        <begin position="200"/>
        <end position="283"/>
    </location>
</feature>
<comment type="catalytic activity">
    <reaction evidence="13">
        <text>L-threonyl-[protein] + ATP = O-phospho-L-threonyl-[protein] + ADP + H(+)</text>
        <dbReference type="Rhea" id="RHEA:46608"/>
        <dbReference type="Rhea" id="RHEA-COMP:11060"/>
        <dbReference type="Rhea" id="RHEA-COMP:11605"/>
        <dbReference type="ChEBI" id="CHEBI:15378"/>
        <dbReference type="ChEBI" id="CHEBI:30013"/>
        <dbReference type="ChEBI" id="CHEBI:30616"/>
        <dbReference type="ChEBI" id="CHEBI:61977"/>
        <dbReference type="ChEBI" id="CHEBI:456216"/>
        <dbReference type="EC" id="2.7.11.1"/>
    </reaction>
</comment>
<dbReference type="InterPro" id="IPR000719">
    <property type="entry name" value="Prot_kinase_dom"/>
</dbReference>
<evidence type="ECO:0000256" key="3">
    <source>
        <dbReference type="ARBA" id="ARBA00012513"/>
    </source>
</evidence>
<keyword evidence="24" id="KW-1185">Reference proteome</keyword>
<dbReference type="InterPro" id="IPR003533">
    <property type="entry name" value="Doublecortin_dom"/>
</dbReference>
<feature type="region of interest" description="Disordered" evidence="20">
    <location>
        <begin position="303"/>
        <end position="381"/>
    </location>
</feature>